<keyword evidence="7" id="KW-1133">Transmembrane helix</keyword>
<evidence type="ECO:0000256" key="8">
    <source>
        <dbReference type="ARBA" id="ARBA00023034"/>
    </source>
</evidence>
<dbReference type="GO" id="GO:0016758">
    <property type="term" value="F:hexosyltransferase activity"/>
    <property type="evidence" value="ECO:0007669"/>
    <property type="project" value="InterPro"/>
</dbReference>
<evidence type="ECO:0000256" key="3">
    <source>
        <dbReference type="ARBA" id="ARBA00022676"/>
    </source>
</evidence>
<evidence type="ECO:0000256" key="10">
    <source>
        <dbReference type="RuleBase" id="RU363063"/>
    </source>
</evidence>
<dbReference type="Gene3D" id="3.90.550.50">
    <property type="match status" value="1"/>
</dbReference>
<accession>A0A915D6H1</accession>
<dbReference type="GO" id="GO:0000139">
    <property type="term" value="C:Golgi membrane"/>
    <property type="evidence" value="ECO:0007669"/>
    <property type="project" value="UniProtKB-SubCell"/>
</dbReference>
<evidence type="ECO:0000256" key="7">
    <source>
        <dbReference type="ARBA" id="ARBA00022989"/>
    </source>
</evidence>
<keyword evidence="6" id="KW-0735">Signal-anchor</keyword>
<evidence type="ECO:0000313" key="11">
    <source>
        <dbReference type="Proteomes" id="UP000887574"/>
    </source>
</evidence>
<name>A0A915D6H1_9BILA</name>
<reference evidence="12" key="1">
    <citation type="submission" date="2022-11" db="UniProtKB">
        <authorList>
            <consortium name="WormBaseParasite"/>
        </authorList>
    </citation>
    <scope>IDENTIFICATION</scope>
</reference>
<keyword evidence="8 10" id="KW-0333">Golgi apparatus</keyword>
<dbReference type="InterPro" id="IPR002659">
    <property type="entry name" value="Glyco_trans_31"/>
</dbReference>
<dbReference type="Proteomes" id="UP000887574">
    <property type="component" value="Unplaced"/>
</dbReference>
<comment type="similarity">
    <text evidence="2 10">Belongs to the glycosyltransferase 31 family.</text>
</comment>
<dbReference type="Pfam" id="PF01762">
    <property type="entry name" value="Galactosyl_T"/>
    <property type="match status" value="1"/>
</dbReference>
<keyword evidence="4" id="KW-0808">Transferase</keyword>
<proteinExistence type="inferred from homology"/>
<organism evidence="11 12">
    <name type="scientific">Ditylenchus dipsaci</name>
    <dbReference type="NCBI Taxonomy" id="166011"/>
    <lineage>
        <taxon>Eukaryota</taxon>
        <taxon>Metazoa</taxon>
        <taxon>Ecdysozoa</taxon>
        <taxon>Nematoda</taxon>
        <taxon>Chromadorea</taxon>
        <taxon>Rhabditida</taxon>
        <taxon>Tylenchina</taxon>
        <taxon>Tylenchomorpha</taxon>
        <taxon>Sphaerularioidea</taxon>
        <taxon>Anguinidae</taxon>
        <taxon>Anguininae</taxon>
        <taxon>Ditylenchus</taxon>
    </lineage>
</organism>
<protein>
    <recommendedName>
        <fullName evidence="10">Hexosyltransferase</fullName>
        <ecNumber evidence="10">2.4.1.-</ecNumber>
    </recommendedName>
</protein>
<evidence type="ECO:0000256" key="2">
    <source>
        <dbReference type="ARBA" id="ARBA00008661"/>
    </source>
</evidence>
<evidence type="ECO:0000256" key="5">
    <source>
        <dbReference type="ARBA" id="ARBA00022692"/>
    </source>
</evidence>
<dbReference type="GO" id="GO:0006493">
    <property type="term" value="P:protein O-linked glycosylation"/>
    <property type="evidence" value="ECO:0007669"/>
    <property type="project" value="TreeGrafter"/>
</dbReference>
<sequence>MSEDNEGDSCEGRAPTSHCHGVATTQWFPNHAKSYLHYLFDNTSEHDLNRTTALPATNISSEIAIEEISTGPPSKNFVAKFENLQFDYNLPIPVEKDLVACKNATLLVFVPSRPTAFEVRSDIRSSWAADKSRRSRYLDLLAGEQKEFNDLIIYDIEDTYVNLYLKVIFYTKELIFMNSVILIKADDDTIVHLNRLLYWTRNELDAHQAQHPSIIFGGVWKLGRPIRDKSHKWYVPKEIYPSRVFPNYCNGPTYMLSSQAVADILKASPIVRAFPIEDILYTGIVEHNDKKKGEMQQRQNAFTDRLYSFKSSEMHNAYTRLKNIRCL</sequence>
<keyword evidence="9" id="KW-0472">Membrane</keyword>
<dbReference type="PANTHER" id="PTHR11214">
    <property type="entry name" value="BETA-1,3-N-ACETYLGLUCOSAMINYLTRANSFERASE"/>
    <property type="match status" value="1"/>
</dbReference>
<evidence type="ECO:0000313" key="12">
    <source>
        <dbReference type="WBParaSite" id="jg16504"/>
    </source>
</evidence>
<keyword evidence="3 10" id="KW-0328">Glycosyltransferase</keyword>
<dbReference type="EC" id="2.4.1.-" evidence="10"/>
<keyword evidence="11" id="KW-1185">Reference proteome</keyword>
<keyword evidence="5" id="KW-0812">Transmembrane</keyword>
<evidence type="ECO:0000256" key="9">
    <source>
        <dbReference type="ARBA" id="ARBA00023136"/>
    </source>
</evidence>
<evidence type="ECO:0000256" key="1">
    <source>
        <dbReference type="ARBA" id="ARBA00004323"/>
    </source>
</evidence>
<evidence type="ECO:0000256" key="6">
    <source>
        <dbReference type="ARBA" id="ARBA00022968"/>
    </source>
</evidence>
<comment type="subcellular location">
    <subcellularLocation>
        <location evidence="1 10">Golgi apparatus membrane</location>
        <topology evidence="1 10">Single-pass type II membrane protein</topology>
    </subcellularLocation>
</comment>
<dbReference type="WBParaSite" id="jg16504">
    <property type="protein sequence ID" value="jg16504"/>
    <property type="gene ID" value="jg16504"/>
</dbReference>
<dbReference type="PANTHER" id="PTHR11214:SF314">
    <property type="entry name" value="HEXOSYLTRANSFERASE"/>
    <property type="match status" value="1"/>
</dbReference>
<dbReference type="AlphaFoldDB" id="A0A915D6H1"/>
<evidence type="ECO:0000256" key="4">
    <source>
        <dbReference type="ARBA" id="ARBA00022679"/>
    </source>
</evidence>